<accession>A0A397Q7C4</accession>
<feature type="transmembrane region" description="Helical" evidence="8">
    <location>
        <begin position="723"/>
        <end position="745"/>
    </location>
</feature>
<dbReference type="InterPro" id="IPR050586">
    <property type="entry name" value="CPA3_Na-H_Antiporter_D"/>
</dbReference>
<feature type="transmembrane region" description="Helical" evidence="8">
    <location>
        <begin position="630"/>
        <end position="652"/>
    </location>
</feature>
<feature type="transmembrane region" description="Helical" evidence="8">
    <location>
        <begin position="591"/>
        <end position="610"/>
    </location>
</feature>
<feature type="transmembrane region" description="Helical" evidence="8">
    <location>
        <begin position="827"/>
        <end position="847"/>
    </location>
</feature>
<dbReference type="GO" id="GO:0042773">
    <property type="term" value="P:ATP synthesis coupled electron transport"/>
    <property type="evidence" value="ECO:0007669"/>
    <property type="project" value="InterPro"/>
</dbReference>
<evidence type="ECO:0000259" key="9">
    <source>
        <dbReference type="Pfam" id="PF00361"/>
    </source>
</evidence>
<evidence type="ECO:0000256" key="4">
    <source>
        <dbReference type="ARBA" id="ARBA00022692"/>
    </source>
</evidence>
<protein>
    <submittedName>
        <fullName evidence="10">Formate hydrogenlyase subunit 3/multisubunit Na+/H+ antiporter MnhD subunit</fullName>
    </submittedName>
</protein>
<comment type="caution">
    <text evidence="10">The sequence shown here is derived from an EMBL/GenBank/DDBJ whole genome shotgun (WGS) entry which is preliminary data.</text>
</comment>
<feature type="domain" description="NADH:quinone oxidoreductase/Mrp antiporter transmembrane" evidence="9">
    <location>
        <begin position="128"/>
        <end position="410"/>
    </location>
</feature>
<dbReference type="PRINTS" id="PR01437">
    <property type="entry name" value="NUOXDRDTASE4"/>
</dbReference>
<feature type="transmembrane region" description="Helical" evidence="8">
    <location>
        <begin position="664"/>
        <end position="686"/>
    </location>
</feature>
<comment type="subcellular location">
    <subcellularLocation>
        <location evidence="1">Cell membrane</location>
        <topology evidence="1">Multi-pass membrane protein</topology>
    </subcellularLocation>
    <subcellularLocation>
        <location evidence="7">Membrane</location>
        <topology evidence="7">Multi-pass membrane protein</topology>
    </subcellularLocation>
</comment>
<feature type="transmembrane region" description="Helical" evidence="8">
    <location>
        <begin position="269"/>
        <end position="287"/>
    </location>
</feature>
<keyword evidence="4 7" id="KW-0812">Transmembrane</keyword>
<dbReference type="GO" id="GO:0005886">
    <property type="term" value="C:plasma membrane"/>
    <property type="evidence" value="ECO:0007669"/>
    <property type="project" value="UniProtKB-SubCell"/>
</dbReference>
<feature type="transmembrane region" description="Helical" evidence="8">
    <location>
        <begin position="751"/>
        <end position="773"/>
    </location>
</feature>
<sequence length="1025" mass="107517">MSAVFQPIGIFLFGIGGGFLIPLLHRLGKPWLYAGFFIALIGLTLCSLVPLIAVVATGTPFQIHTAGAEPPVSINLRFGLAEGAVAACVNAVAILLAVALWDRLKASYVWLLLFLLVVMGINGMIMTRDLFNLFVFLEIVSVGTYGLLGMATSRAGISAGFKYVIATVIASNLFLLGAILLYQATGHLNIDLLTQSRAAMTGPIAGTAIVMLLACLIVELKPWPANGWALDVYETAPSALAAFLSVCASAGMLFALWNLMPLFGRHIDLIVFSAALTFVVSNLIGLRQEKTQRLLGYSSIGQMALMLLAIAALTRAGADEIMPLIAFGLFVNHLLAKAGLFCLAKAAKAWQVSQGLRTRSHRLHLVLLALFFVAIAGLPPFPGFWAKWELVMQLAAFADYGLIAAILAGSLLEATYLFRWFIRGLAPAETPESESAPRHLMLPILVFAGLLVAAGVAGAFVSGVGIVPALLPVIVGAALALLEGFPARVKGVAVLAAILLGTLAMPEADGLAGLFAALLLFGGVVIAAAGLHRVEPRPGHYPLMAVLLLAIQALVRAQTGLAFYVAWEFVTLSSFLLIAQGRASGPELLRFLVFSLAAAFLLLAGFAIVAAQTGSQDLSALTAAGPDATWGIALMTAGFLVKAAALGVHVWLPGAYADAPDDVSAMLSAVVSKAAIFGLLLGGYAVLRSGADTDFGPVLAWMGMATTVAGALMALSQNDVKRLLAYSSMSQLGYIVTAIGLMSHLGWVTALYLVASHMLVKGILFLAVAGVILRCPARRLDHLGGLLRAMPVTAAATAVALLSMSGLPPLMGFGAKWLLLSAMMEKGWSALAVAGALATFLGLWYMLRLFAAIFLGRRADTVSELREAPVMLLLPQAILIGGILVLSLFPKLLMDPVSAAIDRQFAATLVWEGQPLQTIYGLWNPVPVMLTTLAAAAILGGLWWLAARTGGFPGALRDAILSMPALPGWAMPNLAQSGWAAAAAGAHSLADLIRGVYTGNGQLYALLVLAYFLVLYFASRAVLAG</sequence>
<feature type="transmembrane region" description="Helical" evidence="8">
    <location>
        <begin position="294"/>
        <end position="315"/>
    </location>
</feature>
<dbReference type="OrthoDB" id="9811798at2"/>
<organism evidence="10 11">
    <name type="scientific">Dichotomicrobium thermohalophilum</name>
    <dbReference type="NCBI Taxonomy" id="933063"/>
    <lineage>
        <taxon>Bacteria</taxon>
        <taxon>Pseudomonadati</taxon>
        <taxon>Pseudomonadota</taxon>
        <taxon>Alphaproteobacteria</taxon>
        <taxon>Hyphomicrobiales</taxon>
        <taxon>Hyphomicrobiaceae</taxon>
        <taxon>Dichotomicrobium</taxon>
    </lineage>
</organism>
<dbReference type="AlphaFoldDB" id="A0A397Q7C4"/>
<feature type="transmembrane region" description="Helical" evidence="8">
    <location>
        <begin position="511"/>
        <end position="531"/>
    </location>
</feature>
<dbReference type="InterPro" id="IPR003918">
    <property type="entry name" value="NADH_UbQ_OxRdtase"/>
</dbReference>
<gene>
    <name evidence="10" type="ORF">BXY53_0778</name>
</gene>
<dbReference type="PANTHER" id="PTHR42703:SF1">
    <property type="entry name" value="NA(+)_H(+) ANTIPORTER SUBUNIT D1"/>
    <property type="match status" value="1"/>
</dbReference>
<evidence type="ECO:0000313" key="10">
    <source>
        <dbReference type="EMBL" id="RIA55705.1"/>
    </source>
</evidence>
<feature type="transmembrane region" description="Helical" evidence="8">
    <location>
        <begin position="1003"/>
        <end position="1023"/>
    </location>
</feature>
<feature type="transmembrane region" description="Helical" evidence="8">
    <location>
        <begin position="131"/>
        <end position="151"/>
    </location>
</feature>
<feature type="transmembrane region" description="Helical" evidence="8">
    <location>
        <begin position="466"/>
        <end position="482"/>
    </location>
</feature>
<feature type="transmembrane region" description="Helical" evidence="8">
    <location>
        <begin position="197"/>
        <end position="218"/>
    </location>
</feature>
<keyword evidence="3" id="KW-1003">Cell membrane</keyword>
<feature type="domain" description="NADH:quinone oxidoreductase/Mrp antiporter transmembrane" evidence="9">
    <location>
        <begin position="561"/>
        <end position="841"/>
    </location>
</feature>
<feature type="transmembrane region" description="Helical" evidence="8">
    <location>
        <begin position="365"/>
        <end position="385"/>
    </location>
</feature>
<comment type="similarity">
    <text evidence="2">Belongs to the CPA3 antiporters (TC 2.A.63) subunit D family.</text>
</comment>
<feature type="transmembrane region" description="Helical" evidence="8">
    <location>
        <begin position="31"/>
        <end position="56"/>
    </location>
</feature>
<evidence type="ECO:0000256" key="6">
    <source>
        <dbReference type="ARBA" id="ARBA00023136"/>
    </source>
</evidence>
<feature type="transmembrane region" description="Helical" evidence="8">
    <location>
        <begin position="321"/>
        <end position="344"/>
    </location>
</feature>
<keyword evidence="10" id="KW-0456">Lyase</keyword>
<evidence type="ECO:0000256" key="3">
    <source>
        <dbReference type="ARBA" id="ARBA00022475"/>
    </source>
</evidence>
<dbReference type="Pfam" id="PF00361">
    <property type="entry name" value="Proton_antipo_M"/>
    <property type="match status" value="2"/>
</dbReference>
<keyword evidence="6 8" id="KW-0472">Membrane</keyword>
<proteinExistence type="inferred from homology"/>
<evidence type="ECO:0000256" key="5">
    <source>
        <dbReference type="ARBA" id="ARBA00022989"/>
    </source>
</evidence>
<evidence type="ECO:0000256" key="1">
    <source>
        <dbReference type="ARBA" id="ARBA00004651"/>
    </source>
</evidence>
<dbReference type="GO" id="GO:0008137">
    <property type="term" value="F:NADH dehydrogenase (ubiquinone) activity"/>
    <property type="evidence" value="ECO:0007669"/>
    <property type="project" value="InterPro"/>
</dbReference>
<reference evidence="10 11" key="1">
    <citation type="submission" date="2018-08" db="EMBL/GenBank/DDBJ databases">
        <title>Genomic Encyclopedia of Archaeal and Bacterial Type Strains, Phase II (KMG-II): from individual species to whole genera.</title>
        <authorList>
            <person name="Goeker M."/>
        </authorList>
    </citation>
    <scope>NUCLEOTIDE SEQUENCE [LARGE SCALE GENOMIC DNA]</scope>
    <source>
        <strain evidence="10 11">DSM 5002</strain>
    </source>
</reference>
<dbReference type="Proteomes" id="UP000266273">
    <property type="component" value="Unassembled WGS sequence"/>
</dbReference>
<feature type="transmembrane region" description="Helical" evidence="8">
    <location>
        <begin position="6"/>
        <end position="24"/>
    </location>
</feature>
<feature type="transmembrane region" description="Helical" evidence="8">
    <location>
        <begin position="239"/>
        <end position="257"/>
    </location>
</feature>
<feature type="transmembrane region" description="Helical" evidence="8">
    <location>
        <begin position="926"/>
        <end position="947"/>
    </location>
</feature>
<dbReference type="PANTHER" id="PTHR42703">
    <property type="entry name" value="NADH DEHYDROGENASE"/>
    <property type="match status" value="1"/>
</dbReference>
<feature type="transmembrane region" description="Helical" evidence="8">
    <location>
        <begin position="108"/>
        <end position="125"/>
    </location>
</feature>
<keyword evidence="5 8" id="KW-1133">Transmembrane helix</keyword>
<dbReference type="GO" id="GO:0016829">
    <property type="term" value="F:lyase activity"/>
    <property type="evidence" value="ECO:0007669"/>
    <property type="project" value="UniProtKB-KW"/>
</dbReference>
<feature type="transmembrane region" description="Helical" evidence="8">
    <location>
        <begin position="785"/>
        <end position="807"/>
    </location>
</feature>
<keyword evidence="11" id="KW-1185">Reference proteome</keyword>
<dbReference type="InterPro" id="IPR001750">
    <property type="entry name" value="ND/Mrp_TM"/>
</dbReference>
<feature type="transmembrane region" description="Helical" evidence="8">
    <location>
        <begin position="561"/>
        <end position="579"/>
    </location>
</feature>
<feature type="transmembrane region" description="Helical" evidence="8">
    <location>
        <begin position="76"/>
        <end position="101"/>
    </location>
</feature>
<dbReference type="EMBL" id="QXDF01000001">
    <property type="protein sequence ID" value="RIA55705.1"/>
    <property type="molecule type" value="Genomic_DNA"/>
</dbReference>
<feature type="transmembrane region" description="Helical" evidence="8">
    <location>
        <begin position="163"/>
        <end position="185"/>
    </location>
</feature>
<feature type="transmembrane region" description="Helical" evidence="8">
    <location>
        <begin position="439"/>
        <end position="460"/>
    </location>
</feature>
<evidence type="ECO:0000313" key="11">
    <source>
        <dbReference type="Proteomes" id="UP000266273"/>
    </source>
</evidence>
<evidence type="ECO:0000256" key="7">
    <source>
        <dbReference type="RuleBase" id="RU000320"/>
    </source>
</evidence>
<feature type="transmembrane region" description="Helical" evidence="8">
    <location>
        <begin position="538"/>
        <end position="555"/>
    </location>
</feature>
<feature type="transmembrane region" description="Helical" evidence="8">
    <location>
        <begin position="397"/>
        <end position="418"/>
    </location>
</feature>
<evidence type="ECO:0000256" key="8">
    <source>
        <dbReference type="SAM" id="Phobius"/>
    </source>
</evidence>
<evidence type="ECO:0000256" key="2">
    <source>
        <dbReference type="ARBA" id="ARBA00005346"/>
    </source>
</evidence>
<feature type="transmembrane region" description="Helical" evidence="8">
    <location>
        <begin position="698"/>
        <end position="716"/>
    </location>
</feature>
<name>A0A397Q7C4_9HYPH</name>
<feature type="transmembrane region" description="Helical" evidence="8">
    <location>
        <begin position="868"/>
        <end position="889"/>
    </location>
</feature>
<dbReference type="RefSeq" id="WP_119060570.1">
    <property type="nucleotide sequence ID" value="NZ_QXDF01000001.1"/>
</dbReference>
<feature type="transmembrane region" description="Helical" evidence="8">
    <location>
        <begin position="489"/>
        <end position="505"/>
    </location>
</feature>